<dbReference type="GO" id="GO:0051537">
    <property type="term" value="F:2 iron, 2 sulfur cluster binding"/>
    <property type="evidence" value="ECO:0007669"/>
    <property type="project" value="TreeGrafter"/>
</dbReference>
<sequence>MAHLLRRLVFQPSLAVRYLGDVVAKQEIPLKLSEACINKLKEVAAPNESLRITVDSGGCSGFLYNFELDSNVSEEDVVIEEQGARVVIDNTSLSFLEGAIVDYHSELIKSSFRIVNNPKAEAGCSCGVSFAVKLD</sequence>
<comment type="subcellular location">
    <subcellularLocation>
        <location evidence="1">Mitochondrion</location>
    </subcellularLocation>
</comment>
<dbReference type="PANTHER" id="PTHR43011:SF1">
    <property type="entry name" value="IRON-SULFUR CLUSTER ASSEMBLY 2 HOMOLOG, MITOCHONDRIAL"/>
    <property type="match status" value="1"/>
</dbReference>
<dbReference type="Pfam" id="PF01521">
    <property type="entry name" value="Fe-S_biosyn"/>
    <property type="match status" value="1"/>
</dbReference>
<evidence type="ECO:0000313" key="11">
    <source>
        <dbReference type="EMBL" id="JAG04938.1"/>
    </source>
</evidence>
<evidence type="ECO:0000256" key="1">
    <source>
        <dbReference type="ARBA" id="ARBA00004173"/>
    </source>
</evidence>
<feature type="domain" description="Core" evidence="10">
    <location>
        <begin position="30"/>
        <end position="127"/>
    </location>
</feature>
<evidence type="ECO:0000256" key="3">
    <source>
        <dbReference type="ARBA" id="ARBA00022723"/>
    </source>
</evidence>
<dbReference type="EMBL" id="GBHO01038666">
    <property type="protein sequence ID" value="JAG04938.1"/>
    <property type="molecule type" value="Transcribed_RNA"/>
</dbReference>
<proteinExistence type="inferred from homology"/>
<reference evidence="11" key="2">
    <citation type="submission" date="2014-07" db="EMBL/GenBank/DDBJ databases">
        <authorList>
            <person name="Hull J."/>
        </authorList>
    </citation>
    <scope>NUCLEOTIDE SEQUENCE</scope>
</reference>
<evidence type="ECO:0000256" key="4">
    <source>
        <dbReference type="ARBA" id="ARBA00023004"/>
    </source>
</evidence>
<dbReference type="FunFam" id="2.60.300.12:FF:000006">
    <property type="entry name" value="Iron-sulfur cluster assembly 2 mitochondrial"/>
    <property type="match status" value="1"/>
</dbReference>
<keyword evidence="4" id="KW-0408">Iron</keyword>
<dbReference type="InterPro" id="IPR035903">
    <property type="entry name" value="HesB-like_dom_sf"/>
</dbReference>
<evidence type="ECO:0000256" key="5">
    <source>
        <dbReference type="ARBA" id="ARBA00023128"/>
    </source>
</evidence>
<protein>
    <recommendedName>
        <fullName evidence="7">Iron-sulfur cluster assembly 2 homolog, mitochondrial</fullName>
    </recommendedName>
    <alternativeName>
        <fullName evidence="8">HESB-like domain-containing protein 1</fullName>
    </alternativeName>
</protein>
<dbReference type="InterPro" id="IPR016092">
    <property type="entry name" value="ATAP"/>
</dbReference>
<accession>A0A0A9WEJ7</accession>
<keyword evidence="5" id="KW-0496">Mitochondrion</keyword>
<keyword evidence="3" id="KW-0479">Metal-binding</keyword>
<dbReference type="GO" id="GO:0051539">
    <property type="term" value="F:4 iron, 4 sulfur cluster binding"/>
    <property type="evidence" value="ECO:0007669"/>
    <property type="project" value="TreeGrafter"/>
</dbReference>
<comment type="subunit">
    <text evidence="9">Heterotetramer; forms a dimer of dimers with IBA57. Interacts with [2Fe-2S]-ISCA2 forming the heterodimer [2Fe- 2S]-ISCA2-IBA57 complex; [2Fe-2S] cluster binding is absolutely required to promote the complex formation.</text>
</comment>
<name>A0A0A9WEJ7_LYGHE</name>
<evidence type="ECO:0000256" key="7">
    <source>
        <dbReference type="ARBA" id="ARBA00073313"/>
    </source>
</evidence>
<dbReference type="SUPFAM" id="SSF89360">
    <property type="entry name" value="HesB-like domain"/>
    <property type="match status" value="1"/>
</dbReference>
<dbReference type="Gene3D" id="2.60.300.12">
    <property type="entry name" value="HesB-like domain"/>
    <property type="match status" value="1"/>
</dbReference>
<dbReference type="GO" id="GO:0016226">
    <property type="term" value="P:iron-sulfur cluster assembly"/>
    <property type="evidence" value="ECO:0007669"/>
    <property type="project" value="InterPro"/>
</dbReference>
<dbReference type="GO" id="GO:0005506">
    <property type="term" value="F:iron ion binding"/>
    <property type="evidence" value="ECO:0007669"/>
    <property type="project" value="TreeGrafter"/>
</dbReference>
<comment type="function">
    <text evidence="6">Involved in the maturation of mitochondrial 4Fe-4S proteins functioning late in the iron-sulfur cluster assembly pathway. May be involved in the binding of an intermediate of Fe/S cluster assembly.</text>
</comment>
<evidence type="ECO:0000256" key="9">
    <source>
        <dbReference type="ARBA" id="ARBA00093471"/>
    </source>
</evidence>
<dbReference type="GO" id="GO:0120510">
    <property type="term" value="C:mitochondrial [4Fe-4S] assembly complex"/>
    <property type="evidence" value="ECO:0007669"/>
    <property type="project" value="UniProtKB-ARBA"/>
</dbReference>
<dbReference type="PANTHER" id="PTHR43011">
    <property type="entry name" value="IRON-SULFUR CLUSTER ASSEMBLY 2 HOMOLOG, MITOCHONDRIAL"/>
    <property type="match status" value="1"/>
</dbReference>
<dbReference type="InterPro" id="IPR000361">
    <property type="entry name" value="ATAP_core_dom"/>
</dbReference>
<evidence type="ECO:0000259" key="10">
    <source>
        <dbReference type="Pfam" id="PF01521"/>
    </source>
</evidence>
<evidence type="ECO:0000256" key="6">
    <source>
        <dbReference type="ARBA" id="ARBA00057540"/>
    </source>
</evidence>
<dbReference type="NCBIfam" id="TIGR00049">
    <property type="entry name" value="iron-sulfur cluster assembly accessory protein"/>
    <property type="match status" value="1"/>
</dbReference>
<gene>
    <name evidence="11" type="ORF">CM83_62484</name>
</gene>
<evidence type="ECO:0000256" key="2">
    <source>
        <dbReference type="ARBA" id="ARBA00006718"/>
    </source>
</evidence>
<reference evidence="11" key="1">
    <citation type="journal article" date="2014" name="PLoS ONE">
        <title>Transcriptome-Based Identification of ABC Transporters in the Western Tarnished Plant Bug Lygus hesperus.</title>
        <authorList>
            <person name="Hull J.J."/>
            <person name="Chaney K."/>
            <person name="Geib S.M."/>
            <person name="Fabrick J.A."/>
            <person name="Brent C.S."/>
            <person name="Walsh D."/>
            <person name="Lavine L.C."/>
        </authorList>
    </citation>
    <scope>NUCLEOTIDE SEQUENCE</scope>
</reference>
<organism evidence="11">
    <name type="scientific">Lygus hesperus</name>
    <name type="common">Western plant bug</name>
    <dbReference type="NCBI Taxonomy" id="30085"/>
    <lineage>
        <taxon>Eukaryota</taxon>
        <taxon>Metazoa</taxon>
        <taxon>Ecdysozoa</taxon>
        <taxon>Arthropoda</taxon>
        <taxon>Hexapoda</taxon>
        <taxon>Insecta</taxon>
        <taxon>Pterygota</taxon>
        <taxon>Neoptera</taxon>
        <taxon>Paraneoptera</taxon>
        <taxon>Hemiptera</taxon>
        <taxon>Heteroptera</taxon>
        <taxon>Panheteroptera</taxon>
        <taxon>Cimicomorpha</taxon>
        <taxon>Miridae</taxon>
        <taxon>Mirini</taxon>
        <taxon>Lygus</taxon>
    </lineage>
</organism>
<evidence type="ECO:0000256" key="8">
    <source>
        <dbReference type="ARBA" id="ARBA00077082"/>
    </source>
</evidence>
<dbReference type="AlphaFoldDB" id="A0A0A9WEJ7"/>
<comment type="similarity">
    <text evidence="2">Belongs to the HesB/IscA family.</text>
</comment>